<accession>A0AAU9X0T2</accession>
<evidence type="ECO:0000313" key="1">
    <source>
        <dbReference type="EMBL" id="CAH3133162.1"/>
    </source>
</evidence>
<gene>
    <name evidence="1" type="ORF">PMEA_00015410</name>
</gene>
<keyword evidence="2" id="KW-1185">Reference proteome</keyword>
<reference evidence="1 2" key="1">
    <citation type="submission" date="2022-05" db="EMBL/GenBank/DDBJ databases">
        <authorList>
            <consortium name="Genoscope - CEA"/>
            <person name="William W."/>
        </authorList>
    </citation>
    <scope>NUCLEOTIDE SEQUENCE [LARGE SCALE GENOMIC DNA]</scope>
</reference>
<evidence type="ECO:0000313" key="2">
    <source>
        <dbReference type="Proteomes" id="UP001159428"/>
    </source>
</evidence>
<protein>
    <submittedName>
        <fullName evidence="1">Uncharacterized protein</fullName>
    </submittedName>
</protein>
<proteinExistence type="predicted"/>
<dbReference type="Proteomes" id="UP001159428">
    <property type="component" value="Unassembled WGS sequence"/>
</dbReference>
<name>A0AAU9X0T2_9CNID</name>
<organism evidence="1 2">
    <name type="scientific">Pocillopora meandrina</name>
    <dbReference type="NCBI Taxonomy" id="46732"/>
    <lineage>
        <taxon>Eukaryota</taxon>
        <taxon>Metazoa</taxon>
        <taxon>Cnidaria</taxon>
        <taxon>Anthozoa</taxon>
        <taxon>Hexacorallia</taxon>
        <taxon>Scleractinia</taxon>
        <taxon>Astrocoeniina</taxon>
        <taxon>Pocilloporidae</taxon>
        <taxon>Pocillopora</taxon>
    </lineage>
</organism>
<sequence length="91" mass="10576">MHVGVLSIQFNKKSIDRVFLAGMRFIAGSSQLLEKLKLTTPTPPQKNVYKRACPYYERKEADSWNMKYETDIAVADNKVQRTNRDDEQPVR</sequence>
<dbReference type="AlphaFoldDB" id="A0AAU9X0T2"/>
<dbReference type="EMBL" id="CALNXJ010000027">
    <property type="protein sequence ID" value="CAH3133162.1"/>
    <property type="molecule type" value="Genomic_DNA"/>
</dbReference>
<comment type="caution">
    <text evidence="1">The sequence shown here is derived from an EMBL/GenBank/DDBJ whole genome shotgun (WGS) entry which is preliminary data.</text>
</comment>